<dbReference type="PANTHER" id="PTHR43520:SF8">
    <property type="entry name" value="P-TYPE CU(+) TRANSPORTER"/>
    <property type="match status" value="1"/>
</dbReference>
<dbReference type="CDD" id="cd02094">
    <property type="entry name" value="P-type_ATPase_Cu-like"/>
    <property type="match status" value="1"/>
</dbReference>
<evidence type="ECO:0000256" key="10">
    <source>
        <dbReference type="RuleBase" id="RU362081"/>
    </source>
</evidence>
<dbReference type="InterPro" id="IPR059000">
    <property type="entry name" value="ATPase_P-type_domA"/>
</dbReference>
<dbReference type="PANTHER" id="PTHR43520">
    <property type="entry name" value="ATP7, ISOFORM B"/>
    <property type="match status" value="1"/>
</dbReference>
<dbReference type="PRINTS" id="PR00120">
    <property type="entry name" value="HATPASE"/>
</dbReference>
<dbReference type="SUPFAM" id="SSF55008">
    <property type="entry name" value="HMA, heavy metal-associated domain"/>
    <property type="match status" value="1"/>
</dbReference>
<dbReference type="Pfam" id="PF00403">
    <property type="entry name" value="HMA"/>
    <property type="match status" value="1"/>
</dbReference>
<dbReference type="NCBIfam" id="TIGR01494">
    <property type="entry name" value="ATPase_P-type"/>
    <property type="match status" value="1"/>
</dbReference>
<keyword evidence="4 10" id="KW-0479">Metal-binding</keyword>
<dbReference type="PRINTS" id="PR00119">
    <property type="entry name" value="CATATPASE"/>
</dbReference>
<evidence type="ECO:0000256" key="4">
    <source>
        <dbReference type="ARBA" id="ARBA00022723"/>
    </source>
</evidence>
<dbReference type="SUPFAM" id="SSF56784">
    <property type="entry name" value="HAD-like"/>
    <property type="match status" value="1"/>
</dbReference>
<dbReference type="Pfam" id="PF00122">
    <property type="entry name" value="E1-E2_ATPase"/>
    <property type="match status" value="1"/>
</dbReference>
<evidence type="ECO:0000256" key="2">
    <source>
        <dbReference type="ARBA" id="ARBA00006024"/>
    </source>
</evidence>
<dbReference type="Gene3D" id="3.40.50.1000">
    <property type="entry name" value="HAD superfamily/HAD-like"/>
    <property type="match status" value="1"/>
</dbReference>
<dbReference type="RefSeq" id="WP_195035542.1">
    <property type="nucleotide sequence ID" value="NZ_JADLRE010000024.1"/>
</dbReference>
<sequence length="830" mass="86894">MTSHPDTHLHPPKEHATAVLDVRGMLFASEQNVVAARLARRPGVHQVEVNPVAQTATVVYDQTLTSIAALRDWVIECGYHCAGRSVPAHLCDPLTEPDPSVEDGHHDDAGHAGQLATAEPIDDDGHTMAAPAHAEHPAGADDVRSPHEAMGHGGHAGMSMAAMVADMRNRFLVALLFSIPIVIWSPIGRDVLGLDVPVPFGLREDLWALLLSLPVVFYSSWIFFDGAVRALRARTLDMMVLVAVAIGSGWLYSLVITLTGGGEVFYEAATVLAAFVLLGHWFEMRARGGANDAIRTLLDLAPPKALVLRDSEPVEIPTAEVAVGDLLLVRPGAKIAVDGVVEEGDSEVDESMVTGESLPVHKAPGSAVIGATINANGTMRVRATKVGADTALAQIVQLVQEAQNSKAPGQRLADKAAFWLVFVALIGGGGTLAAWLLFSDRPFSAAILFAITVVVITCPDALGLATPTAIMVGTGLGAKRGVLFKNAMALETSARIRVVVMDKTGTLTKGEPEVTDVITEGIGEAEVLRLVAAVERESEHPLAQAVVRYAENAGVGRVRAEAFENVPGHGAIAEVEGRRVVVGNRRLAEREGIVLGALAARRDELAATGRTAVIATVDGKPAAVIGIADAPRETSPAAVAALHDLDIEVVMLTGDNEATARRIAERLGIDTVIAEVLPGDKAAKIVELQSGGRQVAMVGDGVNDAPALAQADLGIAIGAGTDVAIETADVVLMRSDPLDVPTALRIGRGTLGKMRQNLAWAIGYNTIALPIAAGVFEPAFGLMLRPEIAALSMSGSSLIVAVNALALKRLRLPTPKPAHTETPEATPVIA</sequence>
<comment type="caution">
    <text evidence="13">The sequence shown here is derived from an EMBL/GenBank/DDBJ whole genome shotgun (WGS) entry which is preliminary data.</text>
</comment>
<gene>
    <name evidence="13" type="ORF">IU470_26595</name>
</gene>
<keyword evidence="14" id="KW-1185">Reference proteome</keyword>
<dbReference type="InterPro" id="IPR023298">
    <property type="entry name" value="ATPase_P-typ_TM_dom_sf"/>
</dbReference>
<dbReference type="SFLD" id="SFLDS00003">
    <property type="entry name" value="Haloacid_Dehalogenase"/>
    <property type="match status" value="1"/>
</dbReference>
<dbReference type="InterPro" id="IPR036412">
    <property type="entry name" value="HAD-like_sf"/>
</dbReference>
<evidence type="ECO:0000256" key="7">
    <source>
        <dbReference type="ARBA" id="ARBA00022967"/>
    </source>
</evidence>
<dbReference type="PROSITE" id="PS00154">
    <property type="entry name" value="ATPASE_E1_E2"/>
    <property type="match status" value="1"/>
</dbReference>
<evidence type="ECO:0000256" key="9">
    <source>
        <dbReference type="ARBA" id="ARBA00023136"/>
    </source>
</evidence>
<evidence type="ECO:0000259" key="12">
    <source>
        <dbReference type="PROSITE" id="PS50846"/>
    </source>
</evidence>
<name>A0ABS0CGP7_9NOCA</name>
<accession>A0ABS0CGP7</accession>
<evidence type="ECO:0000313" key="13">
    <source>
        <dbReference type="EMBL" id="MBF6228663.1"/>
    </source>
</evidence>
<dbReference type="InterPro" id="IPR027256">
    <property type="entry name" value="P-typ_ATPase_IB"/>
</dbReference>
<dbReference type="SFLD" id="SFLDF00027">
    <property type="entry name" value="p-type_atpase"/>
    <property type="match status" value="1"/>
</dbReference>
<keyword evidence="5 10" id="KW-0547">Nucleotide-binding</keyword>
<keyword evidence="3 10" id="KW-0812">Transmembrane</keyword>
<feature type="transmembrane region" description="Helical" evidence="10">
    <location>
        <begin position="416"/>
        <end position="437"/>
    </location>
</feature>
<dbReference type="InterPro" id="IPR044492">
    <property type="entry name" value="P_typ_ATPase_HD_dom"/>
</dbReference>
<dbReference type="PROSITE" id="PS50846">
    <property type="entry name" value="HMA_2"/>
    <property type="match status" value="1"/>
</dbReference>
<dbReference type="NCBIfam" id="TIGR01525">
    <property type="entry name" value="ATPase-IB_hvy"/>
    <property type="match status" value="1"/>
</dbReference>
<dbReference type="SFLD" id="SFLDG00002">
    <property type="entry name" value="C1.7:_P-type_atpase_like"/>
    <property type="match status" value="1"/>
</dbReference>
<dbReference type="InterPro" id="IPR018303">
    <property type="entry name" value="ATPase_P-typ_P_site"/>
</dbReference>
<dbReference type="EMBL" id="JADLRE010000024">
    <property type="protein sequence ID" value="MBF6228663.1"/>
    <property type="molecule type" value="Genomic_DNA"/>
</dbReference>
<feature type="region of interest" description="Disordered" evidence="11">
    <location>
        <begin position="118"/>
        <end position="152"/>
    </location>
</feature>
<reference evidence="13 14" key="1">
    <citation type="submission" date="2020-10" db="EMBL/GenBank/DDBJ databases">
        <title>Identification of Nocardia species via Next-generation sequencing and recognition of intraspecies genetic diversity.</title>
        <authorList>
            <person name="Li P."/>
            <person name="Li P."/>
            <person name="Lu B."/>
        </authorList>
    </citation>
    <scope>NUCLEOTIDE SEQUENCE [LARGE SCALE GENOMIC DNA]</scope>
    <source>
        <strain evidence="13 14">N-11</strain>
    </source>
</reference>
<feature type="domain" description="HMA" evidence="12">
    <location>
        <begin position="16"/>
        <end position="82"/>
    </location>
</feature>
<evidence type="ECO:0000256" key="6">
    <source>
        <dbReference type="ARBA" id="ARBA00022840"/>
    </source>
</evidence>
<protein>
    <submittedName>
        <fullName evidence="13">Copper-translocating P-type ATPase</fullName>
    </submittedName>
</protein>
<dbReference type="Pfam" id="PF00702">
    <property type="entry name" value="Hydrolase"/>
    <property type="match status" value="1"/>
</dbReference>
<dbReference type="CDD" id="cd00371">
    <property type="entry name" value="HMA"/>
    <property type="match status" value="1"/>
</dbReference>
<keyword evidence="10" id="KW-1003">Cell membrane</keyword>
<dbReference type="InterPro" id="IPR008250">
    <property type="entry name" value="ATPase_P-typ_transduc_dom_A_sf"/>
</dbReference>
<keyword evidence="7" id="KW-1278">Translocase</keyword>
<dbReference type="Gene3D" id="3.30.70.100">
    <property type="match status" value="1"/>
</dbReference>
<evidence type="ECO:0000256" key="1">
    <source>
        <dbReference type="ARBA" id="ARBA00004651"/>
    </source>
</evidence>
<dbReference type="Proteomes" id="UP000807309">
    <property type="component" value="Unassembled WGS sequence"/>
</dbReference>
<evidence type="ECO:0000256" key="8">
    <source>
        <dbReference type="ARBA" id="ARBA00022989"/>
    </source>
</evidence>
<dbReference type="InterPro" id="IPR023299">
    <property type="entry name" value="ATPase_P-typ_cyto_dom_N"/>
</dbReference>
<feature type="transmembrane region" description="Helical" evidence="10">
    <location>
        <begin position="758"/>
        <end position="776"/>
    </location>
</feature>
<keyword evidence="8 10" id="KW-1133">Transmembrane helix</keyword>
<evidence type="ECO:0000313" key="14">
    <source>
        <dbReference type="Proteomes" id="UP000807309"/>
    </source>
</evidence>
<feature type="transmembrane region" description="Helical" evidence="10">
    <location>
        <begin position="788"/>
        <end position="807"/>
    </location>
</feature>
<feature type="transmembrane region" description="Helical" evidence="10">
    <location>
        <begin position="443"/>
        <end position="462"/>
    </location>
</feature>
<proteinExistence type="inferred from homology"/>
<feature type="transmembrane region" description="Helical" evidence="10">
    <location>
        <begin position="236"/>
        <end position="258"/>
    </location>
</feature>
<dbReference type="NCBIfam" id="TIGR01511">
    <property type="entry name" value="ATPase-IB1_Cu"/>
    <property type="match status" value="1"/>
</dbReference>
<keyword evidence="9 10" id="KW-0472">Membrane</keyword>
<dbReference type="InterPro" id="IPR006121">
    <property type="entry name" value="HMA_dom"/>
</dbReference>
<comment type="similarity">
    <text evidence="2 10">Belongs to the cation transport ATPase (P-type) (TC 3.A.3) family. Type IB subfamily.</text>
</comment>
<feature type="transmembrane region" description="Helical" evidence="10">
    <location>
        <begin position="264"/>
        <end position="282"/>
    </location>
</feature>
<feature type="compositionally biased region" description="Basic and acidic residues" evidence="11">
    <location>
        <begin position="133"/>
        <end position="150"/>
    </location>
</feature>
<dbReference type="Gene3D" id="3.40.1110.10">
    <property type="entry name" value="Calcium-transporting ATPase, cytoplasmic domain N"/>
    <property type="match status" value="1"/>
</dbReference>
<evidence type="ECO:0000256" key="11">
    <source>
        <dbReference type="SAM" id="MobiDB-lite"/>
    </source>
</evidence>
<dbReference type="Gene3D" id="2.70.150.10">
    <property type="entry name" value="Calcium-transporting ATPase, cytoplasmic transduction domain A"/>
    <property type="match status" value="1"/>
</dbReference>
<keyword evidence="6 10" id="KW-0067">ATP-binding</keyword>
<comment type="subcellular location">
    <subcellularLocation>
        <location evidence="1">Cell membrane</location>
        <topology evidence="1">Multi-pass membrane protein</topology>
    </subcellularLocation>
</comment>
<feature type="transmembrane region" description="Helical" evidence="10">
    <location>
        <begin position="170"/>
        <end position="187"/>
    </location>
</feature>
<dbReference type="InterPro" id="IPR023214">
    <property type="entry name" value="HAD_sf"/>
</dbReference>
<evidence type="ECO:0000256" key="3">
    <source>
        <dbReference type="ARBA" id="ARBA00022692"/>
    </source>
</evidence>
<organism evidence="13 14">
    <name type="scientific">Nocardia abscessus</name>
    <dbReference type="NCBI Taxonomy" id="120957"/>
    <lineage>
        <taxon>Bacteria</taxon>
        <taxon>Bacillati</taxon>
        <taxon>Actinomycetota</taxon>
        <taxon>Actinomycetes</taxon>
        <taxon>Mycobacteriales</taxon>
        <taxon>Nocardiaceae</taxon>
        <taxon>Nocardia</taxon>
    </lineage>
</organism>
<dbReference type="InterPro" id="IPR001757">
    <property type="entry name" value="P_typ_ATPase"/>
</dbReference>
<feature type="transmembrane region" description="Helical" evidence="10">
    <location>
        <begin position="207"/>
        <end position="224"/>
    </location>
</feature>
<dbReference type="SUPFAM" id="SSF81653">
    <property type="entry name" value="Calcium ATPase, transduction domain A"/>
    <property type="match status" value="1"/>
</dbReference>
<dbReference type="InterPro" id="IPR036163">
    <property type="entry name" value="HMA_dom_sf"/>
</dbReference>
<evidence type="ECO:0000256" key="5">
    <source>
        <dbReference type="ARBA" id="ARBA00022741"/>
    </source>
</evidence>
<dbReference type="SUPFAM" id="SSF81665">
    <property type="entry name" value="Calcium ATPase, transmembrane domain M"/>
    <property type="match status" value="1"/>
</dbReference>